<keyword evidence="5" id="KW-1185">Reference proteome</keyword>
<protein>
    <recommendedName>
        <fullName evidence="3">Small ribosomal subunit protein bS16</fullName>
    </recommendedName>
</protein>
<dbReference type="FunFam" id="3.30.1320.10:FF:000002">
    <property type="entry name" value="30S ribosomal protein S16"/>
    <property type="match status" value="1"/>
</dbReference>
<dbReference type="AlphaFoldDB" id="A0A0D0YTT4"/>
<dbReference type="Gene3D" id="3.30.1320.10">
    <property type="match status" value="1"/>
</dbReference>
<dbReference type="GO" id="GO:0006412">
    <property type="term" value="P:translation"/>
    <property type="evidence" value="ECO:0007669"/>
    <property type="project" value="UniProtKB-UniRule"/>
</dbReference>
<dbReference type="PANTHER" id="PTHR12919">
    <property type="entry name" value="30S RIBOSOMAL PROTEIN S16"/>
    <property type="match status" value="1"/>
</dbReference>
<dbReference type="InterPro" id="IPR023803">
    <property type="entry name" value="Ribosomal_bS16_dom_sf"/>
</dbReference>
<dbReference type="NCBIfam" id="TIGR00002">
    <property type="entry name" value="S16"/>
    <property type="match status" value="1"/>
</dbReference>
<dbReference type="OrthoDB" id="9807878at2"/>
<dbReference type="Pfam" id="PF00886">
    <property type="entry name" value="Ribosomal_S16"/>
    <property type="match status" value="1"/>
</dbReference>
<evidence type="ECO:0000313" key="4">
    <source>
        <dbReference type="EMBL" id="KIS02679.1"/>
    </source>
</evidence>
<keyword evidence="2 3" id="KW-0687">Ribonucleoprotein</keyword>
<evidence type="ECO:0000256" key="1">
    <source>
        <dbReference type="ARBA" id="ARBA00022980"/>
    </source>
</evidence>
<proteinExistence type="inferred from homology"/>
<organism evidence="4 5">
    <name type="scientific">Paucilactobacillus wasatchensis</name>
    <dbReference type="NCBI Taxonomy" id="1335616"/>
    <lineage>
        <taxon>Bacteria</taxon>
        <taxon>Bacillati</taxon>
        <taxon>Bacillota</taxon>
        <taxon>Bacilli</taxon>
        <taxon>Lactobacillales</taxon>
        <taxon>Lactobacillaceae</taxon>
        <taxon>Paucilactobacillus</taxon>
    </lineage>
</organism>
<name>A0A0D0YTT4_9LACO</name>
<dbReference type="HAMAP" id="MF_00385">
    <property type="entry name" value="Ribosomal_bS16"/>
    <property type="match status" value="1"/>
</dbReference>
<dbReference type="Proteomes" id="UP000032279">
    <property type="component" value="Unassembled WGS sequence"/>
</dbReference>
<dbReference type="GO" id="GO:0005737">
    <property type="term" value="C:cytoplasm"/>
    <property type="evidence" value="ECO:0007669"/>
    <property type="project" value="UniProtKB-ARBA"/>
</dbReference>
<dbReference type="GO" id="GO:0015935">
    <property type="term" value="C:small ribosomal subunit"/>
    <property type="evidence" value="ECO:0007669"/>
    <property type="project" value="TreeGrafter"/>
</dbReference>
<evidence type="ECO:0000256" key="3">
    <source>
        <dbReference type="HAMAP-Rule" id="MF_00385"/>
    </source>
</evidence>
<sequence length="91" mass="10502">MSVKIRLKRVGSKKRPFYRIVVADSRSPRDGRFIEEVGTYNPLIEPAVVKLEEENIMQWLNNGAQPSDTVRNILSKAGIMKKYHEEKSTKK</sequence>
<dbReference type="STRING" id="1335616.WDC_1752"/>
<gene>
    <name evidence="3" type="primary">rpsP</name>
    <name evidence="4" type="ORF">WDC_1752</name>
</gene>
<comment type="caution">
    <text evidence="4">The sequence shown here is derived from an EMBL/GenBank/DDBJ whole genome shotgun (WGS) entry which is preliminary data.</text>
</comment>
<dbReference type="RefSeq" id="WP_044011442.1">
    <property type="nucleotide sequence ID" value="NZ_AWTT01000058.1"/>
</dbReference>
<dbReference type="SUPFAM" id="SSF54565">
    <property type="entry name" value="Ribosomal protein S16"/>
    <property type="match status" value="1"/>
</dbReference>
<comment type="similarity">
    <text evidence="3">Belongs to the bacterial ribosomal protein bS16 family.</text>
</comment>
<dbReference type="InterPro" id="IPR000307">
    <property type="entry name" value="Ribosomal_bS16"/>
</dbReference>
<accession>A0A0D0YTT4</accession>
<dbReference type="GO" id="GO:0003735">
    <property type="term" value="F:structural constituent of ribosome"/>
    <property type="evidence" value="ECO:0007669"/>
    <property type="project" value="InterPro"/>
</dbReference>
<dbReference type="PATRIC" id="fig|1335616.4.peg.1761"/>
<keyword evidence="1 3" id="KW-0689">Ribosomal protein</keyword>
<reference evidence="4 5" key="1">
    <citation type="submission" date="2013-08" db="EMBL/GenBank/DDBJ databases">
        <title>Lactobacillus wasatchii sp. WDC04, a late gas producing bacteria isolated from aged chedder cheese.</title>
        <authorList>
            <person name="Oberg C.J."/>
            <person name="Culumber M."/>
            <person name="McMahon D.J."/>
            <person name="Broadbent J.R."/>
            <person name="Oberg T.S."/>
            <person name="Ortaki F."/>
        </authorList>
    </citation>
    <scope>NUCLEOTIDE SEQUENCE [LARGE SCALE GENOMIC DNA]</scope>
    <source>
        <strain evidence="4 5">WDC04</strain>
    </source>
</reference>
<dbReference type="PANTHER" id="PTHR12919:SF20">
    <property type="entry name" value="SMALL RIBOSOMAL SUBUNIT PROTEIN BS16M"/>
    <property type="match status" value="1"/>
</dbReference>
<evidence type="ECO:0000256" key="2">
    <source>
        <dbReference type="ARBA" id="ARBA00023274"/>
    </source>
</evidence>
<evidence type="ECO:0000313" key="5">
    <source>
        <dbReference type="Proteomes" id="UP000032279"/>
    </source>
</evidence>
<dbReference type="EMBL" id="AWTT01000058">
    <property type="protein sequence ID" value="KIS02679.1"/>
    <property type="molecule type" value="Genomic_DNA"/>
</dbReference>